<keyword evidence="2" id="KW-1185">Reference proteome</keyword>
<sequence length="321" mass="36122">MIWRSNNPWEREDLQQLVSIGSHKLFVSASGPARKVDEPVVLFFTGGAAPSISAHWRVYFHDRSGYDRSERGPHGVLTGQQSAQELEELLARISVGPPYMMIGHFFGGIAARAFLERQQPGVVKGVVLADTATELMYELFQPQIPSPALVAIAEGVDWDALTHLRRDMKLTEEEYQIVLDAAARTAPAAEEEDCRATATVLAQCNQFEKHILGEWPVLVIRCNMAHDFRMLYDAGVQKAQGTPEQREEAMSFIRKMETYDDQVRAAQLRLSCCHKYAYFAKVGHDDILRRPEVYINKIRWVMALAASHAGDVRQSSIQGEH</sequence>
<comment type="caution">
    <text evidence="1">The sequence shown here is derived from an EMBL/GenBank/DDBJ whole genome shotgun (WGS) entry which is preliminary data.</text>
</comment>
<evidence type="ECO:0000313" key="1">
    <source>
        <dbReference type="EMBL" id="KAK3690653.1"/>
    </source>
</evidence>
<protein>
    <submittedName>
        <fullName evidence="1">Uncharacterized protein</fullName>
    </submittedName>
</protein>
<organism evidence="1 2">
    <name type="scientific">Vermiconidia calcicola</name>
    <dbReference type="NCBI Taxonomy" id="1690605"/>
    <lineage>
        <taxon>Eukaryota</taxon>
        <taxon>Fungi</taxon>
        <taxon>Dikarya</taxon>
        <taxon>Ascomycota</taxon>
        <taxon>Pezizomycotina</taxon>
        <taxon>Dothideomycetes</taxon>
        <taxon>Dothideomycetidae</taxon>
        <taxon>Mycosphaerellales</taxon>
        <taxon>Extremaceae</taxon>
        <taxon>Vermiconidia</taxon>
    </lineage>
</organism>
<dbReference type="Proteomes" id="UP001281147">
    <property type="component" value="Unassembled WGS sequence"/>
</dbReference>
<accession>A0ACC3MFG9</accession>
<proteinExistence type="predicted"/>
<evidence type="ECO:0000313" key="2">
    <source>
        <dbReference type="Proteomes" id="UP001281147"/>
    </source>
</evidence>
<reference evidence="1" key="1">
    <citation type="submission" date="2023-07" db="EMBL/GenBank/DDBJ databases">
        <title>Black Yeasts Isolated from many extreme environments.</title>
        <authorList>
            <person name="Coleine C."/>
            <person name="Stajich J.E."/>
            <person name="Selbmann L."/>
        </authorList>
    </citation>
    <scope>NUCLEOTIDE SEQUENCE</scope>
    <source>
        <strain evidence="1">CCFEE 5714</strain>
    </source>
</reference>
<name>A0ACC3MFG9_9PEZI</name>
<dbReference type="EMBL" id="JAUTXU010000283">
    <property type="protein sequence ID" value="KAK3690653.1"/>
    <property type="molecule type" value="Genomic_DNA"/>
</dbReference>
<gene>
    <name evidence="1" type="ORF">LTR37_019055</name>
</gene>